<dbReference type="InterPro" id="IPR007497">
    <property type="entry name" value="SIMPL/DUF541"/>
</dbReference>
<keyword evidence="1" id="KW-0472">Membrane</keyword>
<dbReference type="AlphaFoldDB" id="A0A1F8EG82"/>
<keyword evidence="1" id="KW-1133">Transmembrane helix</keyword>
<evidence type="ECO:0000313" key="2">
    <source>
        <dbReference type="EMBL" id="OGM99843.1"/>
    </source>
</evidence>
<accession>A0A1F8EG82</accession>
<protein>
    <recommendedName>
        <fullName evidence="4">DUF541 domain-containing protein</fullName>
    </recommendedName>
</protein>
<comment type="caution">
    <text evidence="2">The sequence shown here is derived from an EMBL/GenBank/DDBJ whole genome shotgun (WGS) entry which is preliminary data.</text>
</comment>
<reference evidence="2 3" key="1">
    <citation type="journal article" date="2016" name="Nat. Commun.">
        <title>Thousands of microbial genomes shed light on interconnected biogeochemical processes in an aquifer system.</title>
        <authorList>
            <person name="Anantharaman K."/>
            <person name="Brown C.T."/>
            <person name="Hug L.A."/>
            <person name="Sharon I."/>
            <person name="Castelle C.J."/>
            <person name="Probst A.J."/>
            <person name="Thomas B.C."/>
            <person name="Singh A."/>
            <person name="Wilkins M.J."/>
            <person name="Karaoz U."/>
            <person name="Brodie E.L."/>
            <person name="Williams K.H."/>
            <person name="Hubbard S.S."/>
            <person name="Banfield J.F."/>
        </authorList>
    </citation>
    <scope>NUCLEOTIDE SEQUENCE [LARGE SCALE GENOMIC DNA]</scope>
</reference>
<dbReference type="Gene3D" id="3.30.70.2970">
    <property type="entry name" value="Protein of unknown function (DUF541), domain 2"/>
    <property type="match status" value="1"/>
</dbReference>
<organism evidence="2 3">
    <name type="scientific">Candidatus Yanofskybacteria bacterium RIFCSPHIGHO2_01_FULL_41_53</name>
    <dbReference type="NCBI Taxonomy" id="1802663"/>
    <lineage>
        <taxon>Bacteria</taxon>
        <taxon>Candidatus Yanofskyibacteriota</taxon>
    </lineage>
</organism>
<dbReference type="Gene3D" id="3.30.110.170">
    <property type="entry name" value="Protein of unknown function (DUF541), domain 1"/>
    <property type="match status" value="1"/>
</dbReference>
<evidence type="ECO:0000313" key="3">
    <source>
        <dbReference type="Proteomes" id="UP000177117"/>
    </source>
</evidence>
<dbReference type="EMBL" id="MGJD01000034">
    <property type="protein sequence ID" value="OGM99843.1"/>
    <property type="molecule type" value="Genomic_DNA"/>
</dbReference>
<dbReference type="PANTHER" id="PTHR34387:SF2">
    <property type="entry name" value="SLR1258 PROTEIN"/>
    <property type="match status" value="1"/>
</dbReference>
<gene>
    <name evidence="2" type="ORF">A2650_00225</name>
</gene>
<dbReference type="Proteomes" id="UP000177117">
    <property type="component" value="Unassembled WGS sequence"/>
</dbReference>
<evidence type="ECO:0008006" key="4">
    <source>
        <dbReference type="Google" id="ProtNLM"/>
    </source>
</evidence>
<proteinExistence type="predicted"/>
<feature type="transmembrane region" description="Helical" evidence="1">
    <location>
        <begin position="6"/>
        <end position="24"/>
    </location>
</feature>
<dbReference type="PANTHER" id="PTHR34387">
    <property type="entry name" value="SLR1258 PROTEIN"/>
    <property type="match status" value="1"/>
</dbReference>
<name>A0A1F8EG82_9BACT</name>
<evidence type="ECO:0000256" key="1">
    <source>
        <dbReference type="SAM" id="Phobius"/>
    </source>
</evidence>
<keyword evidence="1" id="KW-0812">Transmembrane</keyword>
<dbReference type="Pfam" id="PF04402">
    <property type="entry name" value="SIMPL"/>
    <property type="match status" value="1"/>
</dbReference>
<sequence>MKNYKYLVWAGTAALVMLTVFLVVTTKQIKNTATTTNTISFTGEGKVFAVPDIAAISFSILTEAITSKKAQDDNSVKSKKVVDFLKSQGIEDKDIKTSGYNVYPQYGNYPRPCPLPAQEMMMEPPSGTTPSSYPCIIDNIQKISGYQVNQSFEVKIRDLEKISAVLDGLVTAGANQVNHLGFKIDDEEKIKEQAREMAIKNAKERASTLKKQIGIRLGKIVNYYEGGGYPMYMKAYDLARPESGGGGMGGGPVPAIPAGENEVVVTVTITYQIK</sequence>
<dbReference type="GO" id="GO:0006974">
    <property type="term" value="P:DNA damage response"/>
    <property type="evidence" value="ECO:0007669"/>
    <property type="project" value="TreeGrafter"/>
</dbReference>
<dbReference type="InterPro" id="IPR052022">
    <property type="entry name" value="26kDa_periplasmic_antigen"/>
</dbReference>